<dbReference type="AlphaFoldDB" id="A0A7I8KVV3"/>
<dbReference type="SUPFAM" id="SSF46689">
    <property type="entry name" value="Homeodomain-like"/>
    <property type="match status" value="1"/>
</dbReference>
<dbReference type="EMBL" id="LR746272">
    <property type="protein sequence ID" value="CAA7401466.1"/>
    <property type="molecule type" value="Genomic_DNA"/>
</dbReference>
<evidence type="ECO:0000259" key="9">
    <source>
        <dbReference type="PROSITE" id="PS51294"/>
    </source>
</evidence>
<evidence type="ECO:0000256" key="3">
    <source>
        <dbReference type="ARBA" id="ARBA00023015"/>
    </source>
</evidence>
<protein>
    <submittedName>
        <fullName evidence="10">Uncharacterized protein</fullName>
    </submittedName>
</protein>
<organism evidence="10 11">
    <name type="scientific">Spirodela intermedia</name>
    <name type="common">Intermediate duckweed</name>
    <dbReference type="NCBI Taxonomy" id="51605"/>
    <lineage>
        <taxon>Eukaryota</taxon>
        <taxon>Viridiplantae</taxon>
        <taxon>Streptophyta</taxon>
        <taxon>Embryophyta</taxon>
        <taxon>Tracheophyta</taxon>
        <taxon>Spermatophyta</taxon>
        <taxon>Magnoliopsida</taxon>
        <taxon>Liliopsida</taxon>
        <taxon>Araceae</taxon>
        <taxon>Lemnoideae</taxon>
        <taxon>Spirodela</taxon>
    </lineage>
</organism>
<dbReference type="GO" id="GO:0005634">
    <property type="term" value="C:nucleus"/>
    <property type="evidence" value="ECO:0007669"/>
    <property type="project" value="UniProtKB-SubCell"/>
</dbReference>
<dbReference type="CDD" id="cd00167">
    <property type="entry name" value="SANT"/>
    <property type="match status" value="2"/>
</dbReference>
<dbReference type="Gene3D" id="1.10.10.60">
    <property type="entry name" value="Homeodomain-like"/>
    <property type="match status" value="2"/>
</dbReference>
<comment type="subcellular location">
    <subcellularLocation>
        <location evidence="1">Nucleus</location>
    </subcellularLocation>
</comment>
<evidence type="ECO:0000256" key="6">
    <source>
        <dbReference type="ARBA" id="ARBA00023163"/>
    </source>
</evidence>
<reference evidence="10" key="1">
    <citation type="submission" date="2020-02" db="EMBL/GenBank/DDBJ databases">
        <authorList>
            <person name="Scholz U."/>
            <person name="Mascher M."/>
            <person name="Fiebig A."/>
        </authorList>
    </citation>
    <scope>NUCLEOTIDE SEQUENCE</scope>
</reference>
<evidence type="ECO:0000256" key="4">
    <source>
        <dbReference type="ARBA" id="ARBA00023125"/>
    </source>
</evidence>
<dbReference type="Proteomes" id="UP000663760">
    <property type="component" value="Chromosome 9"/>
</dbReference>
<dbReference type="SMART" id="SM00717">
    <property type="entry name" value="SANT"/>
    <property type="match status" value="2"/>
</dbReference>
<name>A0A7I8KVV3_SPIIN</name>
<evidence type="ECO:0000256" key="5">
    <source>
        <dbReference type="ARBA" id="ARBA00023159"/>
    </source>
</evidence>
<feature type="domain" description="Myb-like" evidence="8">
    <location>
        <begin position="58"/>
        <end position="106"/>
    </location>
</feature>
<dbReference type="FunFam" id="1.10.10.60:FF:000218">
    <property type="entry name" value="Myb transcription factor"/>
    <property type="match status" value="1"/>
</dbReference>
<evidence type="ECO:0000313" key="10">
    <source>
        <dbReference type="EMBL" id="CAA7401466.1"/>
    </source>
</evidence>
<keyword evidence="5" id="KW-0010">Activator</keyword>
<evidence type="ECO:0000259" key="8">
    <source>
        <dbReference type="PROSITE" id="PS50090"/>
    </source>
</evidence>
<dbReference type="Pfam" id="PF00249">
    <property type="entry name" value="Myb_DNA-binding"/>
    <property type="match status" value="2"/>
</dbReference>
<evidence type="ECO:0000256" key="7">
    <source>
        <dbReference type="ARBA" id="ARBA00023242"/>
    </source>
</evidence>
<dbReference type="PANTHER" id="PTHR47999:SF24">
    <property type="entry name" value="TRANSCRIPTION FACTOR MYB90"/>
    <property type="match status" value="1"/>
</dbReference>
<keyword evidence="2" id="KW-0677">Repeat</keyword>
<keyword evidence="3" id="KW-0805">Transcription regulation</keyword>
<dbReference type="InterPro" id="IPR009057">
    <property type="entry name" value="Homeodomain-like_sf"/>
</dbReference>
<evidence type="ECO:0000256" key="1">
    <source>
        <dbReference type="ARBA" id="ARBA00004123"/>
    </source>
</evidence>
<dbReference type="PROSITE" id="PS50090">
    <property type="entry name" value="MYB_LIKE"/>
    <property type="match status" value="2"/>
</dbReference>
<feature type="domain" description="Myb-like" evidence="8">
    <location>
        <begin position="5"/>
        <end position="57"/>
    </location>
</feature>
<feature type="domain" description="HTH myb-type" evidence="9">
    <location>
        <begin position="7"/>
        <end position="61"/>
    </location>
</feature>
<gene>
    <name evidence="10" type="ORF">SI8410_09012144</name>
</gene>
<dbReference type="InterPro" id="IPR017930">
    <property type="entry name" value="Myb_dom"/>
</dbReference>
<dbReference type="OrthoDB" id="785536at2759"/>
<evidence type="ECO:0000313" key="11">
    <source>
        <dbReference type="Proteomes" id="UP000663760"/>
    </source>
</evidence>
<keyword evidence="11" id="KW-1185">Reference proteome</keyword>
<keyword evidence="6" id="KW-0804">Transcription</keyword>
<dbReference type="GO" id="GO:0003677">
    <property type="term" value="F:DNA binding"/>
    <property type="evidence" value="ECO:0007669"/>
    <property type="project" value="UniProtKB-KW"/>
</dbReference>
<accession>A0A7I8KVV3</accession>
<feature type="domain" description="HTH myb-type" evidence="9">
    <location>
        <begin position="62"/>
        <end position="112"/>
    </location>
</feature>
<evidence type="ECO:0000256" key="2">
    <source>
        <dbReference type="ARBA" id="ARBA00022737"/>
    </source>
</evidence>
<proteinExistence type="predicted"/>
<sequence length="279" mass="32283">MENNVAKVRKGAWSPEEDALLQRCVLQYGEGQWHLAPERAGLRRCRKSCRLRWLNYLKPSIKRGEFQEDEVDLIIRLHKLLGNRWSLIAGRIPGRTANDIKNCWNSCWSKKVGAQAKVARKINKRNTVGLAVKYNSCILGQARQTPRLARFTEAIGGCRHEIFRPRPRTLSEGQTCLPDIITCSEFLPGGQCFSSTDERSYNEQDLVAWRWLLLEDDEKDREQRQQEEREKRDVIPFSVEEDLLHWPPQTDEEVERGWWPLGWEDILLDADLTSGSGLG</sequence>
<dbReference type="PROSITE" id="PS51294">
    <property type="entry name" value="HTH_MYB"/>
    <property type="match status" value="2"/>
</dbReference>
<keyword evidence="4" id="KW-0238">DNA-binding</keyword>
<keyword evidence="7" id="KW-0539">Nucleus</keyword>
<dbReference type="InterPro" id="IPR001005">
    <property type="entry name" value="SANT/Myb"/>
</dbReference>
<dbReference type="PANTHER" id="PTHR47999">
    <property type="entry name" value="TRANSCRIPTION FACTOR MYB8-RELATED-RELATED"/>
    <property type="match status" value="1"/>
</dbReference>
<dbReference type="InterPro" id="IPR015495">
    <property type="entry name" value="Myb_TF_plants"/>
</dbReference>